<sequence>MNIDIFTRTASDSTTKIGGSIEATIGGNESYQSGALSLIIKDEKEVSIINTKFEQCYADLGSGIYAQISFGGKLQIDGQCSFVCCKSLSDIGASLYITISGENSELIMKDDLKFEGYKDQNGNKQTQFGQGRGAYIELSDDGISQINKVIFNECLGINGGGIQIDCQSSKKHTFTGTQFINCEAIETGGAIFAQINQGELELIGVSFDSCSSINGGGIYSTISGGGQLTIKESCSFSSCKSVKGNGGGIYVDIDFQTKSFFKVVNATFISCLSTQSTNANSRTGYGSGIFLKVNNWDKSNNGIDLSGCNYTICEADQGDQGLFIVMNELRELCRLGTQKGQYVRSVGYTDNKSVKTLLMGFVGLPSTFESNSFSNNDLLDRISALEPHWRDLGNNRYISSVSNGINNIACGLKDYPCKTITYILMIDTTIYSGQQIPIANTANMILLQNDLIETLIGVSESTKLGNKIAIQSEYGGQELNSPNNIYQISSTGQINTLFIIRETQSKLGLYDMKLDNLSTAATSPLILLTGNSNEEENDAQVEIERCQFEQSGNTPLSALTHSLISIQGGTISIKDTNISNYLFSSITRVIDIDTTTSSKECKFTMSGTTISKINQQGSAGAGGSAILTMISTGSLIQIKESSKFDQCISSSGNGGAIQAVISGGELELNGISFESCNSINGGGIYSTISGRGKLNISKSCIFRFCSSSENGGAIYASLSSISDEGGISITKTDTDTASTFTSCTVPIETGLGGAIYLDLASGTENKYDLTGASYLSGNKAQYGDSLFINAQGDLRVAVPKEQQNKIGAGKENYEKDNLNNLIGYDNTGIAQSIEIPLYYMYTRAASNVFHVWNADFSSNQGNDNVGCGHLKWPCLTLTYALQQCTYQHPNPNPNEEMVRIFGIISQFVMKDEFTIPSDDIKILIQNSLNPSNNQTTDTISNIIITNAGKFSENGGIVEFKYLNFIIQKDGSASGFIIQSTSTTSSTSITLTNCQVHNYEQDSISRGIISFNQGSILINQISMEQFTKIEGSLIKQEGGTLSIIGGQITSVSIDVGNMIEMNAGLTTLKSFTATEITLNSGSLISDISAGSLNIEQCTFNDINRKDSGNGSVISATLSSTSGSISILGASDTSFTNCKVPITTNEYSHLGGAIYLDIQSGGQTKYDLSKVSFSDCDSRKGKNLFIN</sequence>
<proteinExistence type="predicted"/>
<gene>
    <name evidence="1" type="ORF">EZS28_029203</name>
</gene>
<name>A0A5J4UYJ4_9EUKA</name>
<dbReference type="EMBL" id="SNRW01011359">
    <property type="protein sequence ID" value="KAA6375270.1"/>
    <property type="molecule type" value="Genomic_DNA"/>
</dbReference>
<dbReference type="Proteomes" id="UP000324800">
    <property type="component" value="Unassembled WGS sequence"/>
</dbReference>
<protein>
    <submittedName>
        <fullName evidence="1">Uncharacterized protein</fullName>
    </submittedName>
</protein>
<feature type="non-terminal residue" evidence="1">
    <location>
        <position position="1185"/>
    </location>
</feature>
<organism evidence="1 2">
    <name type="scientific">Streblomastix strix</name>
    <dbReference type="NCBI Taxonomy" id="222440"/>
    <lineage>
        <taxon>Eukaryota</taxon>
        <taxon>Metamonada</taxon>
        <taxon>Preaxostyla</taxon>
        <taxon>Oxymonadida</taxon>
        <taxon>Streblomastigidae</taxon>
        <taxon>Streblomastix</taxon>
    </lineage>
</organism>
<dbReference type="AlphaFoldDB" id="A0A5J4UYJ4"/>
<reference evidence="1 2" key="1">
    <citation type="submission" date="2019-03" db="EMBL/GenBank/DDBJ databases">
        <title>Single cell metagenomics reveals metabolic interactions within the superorganism composed of flagellate Streblomastix strix and complex community of Bacteroidetes bacteria on its surface.</title>
        <authorList>
            <person name="Treitli S.C."/>
            <person name="Kolisko M."/>
            <person name="Husnik F."/>
            <person name="Keeling P."/>
            <person name="Hampl V."/>
        </authorList>
    </citation>
    <scope>NUCLEOTIDE SEQUENCE [LARGE SCALE GENOMIC DNA]</scope>
    <source>
        <strain evidence="1">ST1C</strain>
    </source>
</reference>
<accession>A0A5J4UYJ4</accession>
<evidence type="ECO:0000313" key="1">
    <source>
        <dbReference type="EMBL" id="KAA6375270.1"/>
    </source>
</evidence>
<evidence type="ECO:0000313" key="2">
    <source>
        <dbReference type="Proteomes" id="UP000324800"/>
    </source>
</evidence>
<comment type="caution">
    <text evidence="1">The sequence shown here is derived from an EMBL/GenBank/DDBJ whole genome shotgun (WGS) entry which is preliminary data.</text>
</comment>